<evidence type="ECO:0000256" key="1">
    <source>
        <dbReference type="SAM" id="MobiDB-lite"/>
    </source>
</evidence>
<evidence type="ECO:0000313" key="2">
    <source>
        <dbReference type="EMBL" id="KMV13954.1"/>
    </source>
</evidence>
<organism evidence="2 3">
    <name type="scientific">Mycolicibacterium conceptionense</name>
    <dbReference type="NCBI Taxonomy" id="451644"/>
    <lineage>
        <taxon>Bacteria</taxon>
        <taxon>Bacillati</taxon>
        <taxon>Actinomycetota</taxon>
        <taxon>Actinomycetes</taxon>
        <taxon>Mycobacteriales</taxon>
        <taxon>Mycobacteriaceae</taxon>
        <taxon>Mycolicibacterium</taxon>
    </lineage>
</organism>
<gene>
    <name evidence="2" type="ORF">ACT17_32760</name>
</gene>
<feature type="compositionally biased region" description="Basic and acidic residues" evidence="1">
    <location>
        <begin position="26"/>
        <end position="44"/>
    </location>
</feature>
<proteinExistence type="predicted"/>
<accession>A0A0J8WLR5</accession>
<protein>
    <submittedName>
        <fullName evidence="2">Uncharacterized protein</fullName>
    </submittedName>
</protein>
<dbReference type="EMBL" id="LFOD01000064">
    <property type="protein sequence ID" value="KMV13954.1"/>
    <property type="molecule type" value="Genomic_DNA"/>
</dbReference>
<dbReference type="AlphaFoldDB" id="A0A0J8WLR5"/>
<feature type="region of interest" description="Disordered" evidence="1">
    <location>
        <begin position="26"/>
        <end position="48"/>
    </location>
</feature>
<sequence length="82" mass="9190">MPQVSPRQSDAAQSFTSWVNNLDAADRDAMTRRTTGEAVDRWRTETGASREAQEHVIGMLADGIIALQDDGLWKNWAWSVDQ</sequence>
<name>A0A0J8WLR5_9MYCO</name>
<reference evidence="2 3" key="1">
    <citation type="submission" date="2015-06" db="EMBL/GenBank/DDBJ databases">
        <title>Genome sequence of Mycobacterium conceptionense strain MLE.</title>
        <authorList>
            <person name="Greninger A.L."/>
            <person name="Cunningham G."/>
            <person name="Chiu C.Y."/>
            <person name="Miller S."/>
        </authorList>
    </citation>
    <scope>NUCLEOTIDE SEQUENCE [LARGE SCALE GENOMIC DNA]</scope>
    <source>
        <strain evidence="2 3">MLE</strain>
    </source>
</reference>
<comment type="caution">
    <text evidence="2">The sequence shown here is derived from an EMBL/GenBank/DDBJ whole genome shotgun (WGS) entry which is preliminary data.</text>
</comment>
<evidence type="ECO:0000313" key="3">
    <source>
        <dbReference type="Proteomes" id="UP000037594"/>
    </source>
</evidence>
<dbReference type="PATRIC" id="fig|451644.5.peg.6732"/>
<dbReference type="Proteomes" id="UP000037594">
    <property type="component" value="Unassembled WGS sequence"/>
</dbReference>
<dbReference type="OrthoDB" id="9997376at2"/>
<dbReference type="RefSeq" id="WP_048896537.1">
    <property type="nucleotide sequence ID" value="NZ_LFOD01000064.1"/>
</dbReference>